<reference evidence="1 2" key="1">
    <citation type="submission" date="2023-05" db="EMBL/GenBank/DDBJ databases">
        <title>Streptantibioticus silvisoli sp. nov., acidotolerant actinomycetes 1 from pine litter.</title>
        <authorList>
            <person name="Swiecimska M."/>
            <person name="Golinska P."/>
            <person name="Sangal V."/>
            <person name="Wachnowicz B."/>
            <person name="Goodfellow M."/>
        </authorList>
    </citation>
    <scope>NUCLEOTIDE SEQUENCE [LARGE SCALE GENOMIC DNA]</scope>
    <source>
        <strain evidence="1 2">DSM 42109</strain>
    </source>
</reference>
<accession>A0ABT6ZW97</accession>
<dbReference type="RefSeq" id="WP_274041108.1">
    <property type="nucleotide sequence ID" value="NZ_JANCPR020000011.1"/>
</dbReference>
<dbReference type="EMBL" id="JANCPR020000011">
    <property type="protein sequence ID" value="MDJ1132896.1"/>
    <property type="molecule type" value="Genomic_DNA"/>
</dbReference>
<sequence length="56" mass="6192">MSAVTAQAAPTVTPKGPPYSYAACLKATAKKWKSPSHRKWRCDRLVKKGLVKPPKR</sequence>
<comment type="caution">
    <text evidence="1">The sequence shown here is derived from an EMBL/GenBank/DDBJ whole genome shotgun (WGS) entry which is preliminary data.</text>
</comment>
<dbReference type="Proteomes" id="UP001214441">
    <property type="component" value="Unassembled WGS sequence"/>
</dbReference>
<evidence type="ECO:0000313" key="1">
    <source>
        <dbReference type="EMBL" id="MDJ1132896.1"/>
    </source>
</evidence>
<name>A0ABT6ZW97_9ACTN</name>
<protein>
    <submittedName>
        <fullName evidence="1">Uncharacterized protein</fullName>
    </submittedName>
</protein>
<proteinExistence type="predicted"/>
<organism evidence="1 2">
    <name type="scientific">Streptomyces iconiensis</name>
    <dbReference type="NCBI Taxonomy" id="1384038"/>
    <lineage>
        <taxon>Bacteria</taxon>
        <taxon>Bacillati</taxon>
        <taxon>Actinomycetota</taxon>
        <taxon>Actinomycetes</taxon>
        <taxon>Kitasatosporales</taxon>
        <taxon>Streptomycetaceae</taxon>
        <taxon>Streptomyces</taxon>
    </lineage>
</organism>
<evidence type="ECO:0000313" key="2">
    <source>
        <dbReference type="Proteomes" id="UP001214441"/>
    </source>
</evidence>
<keyword evidence="2" id="KW-1185">Reference proteome</keyword>
<gene>
    <name evidence="1" type="ORF">NMN56_013195</name>
</gene>